<protein>
    <recommendedName>
        <fullName evidence="3">FAD-dependent oxidoreductase 2 FAD binding domain-containing protein</fullName>
    </recommendedName>
</protein>
<evidence type="ECO:0008006" key="3">
    <source>
        <dbReference type="Google" id="ProtNLM"/>
    </source>
</evidence>
<organism evidence="1 2">
    <name type="scientific">Streptomyces luomodiensis</name>
    <dbReference type="NCBI Taxonomy" id="3026192"/>
    <lineage>
        <taxon>Bacteria</taxon>
        <taxon>Bacillati</taxon>
        <taxon>Actinomycetota</taxon>
        <taxon>Actinomycetes</taxon>
        <taxon>Kitasatosporales</taxon>
        <taxon>Streptomycetaceae</taxon>
        <taxon>Streptomyces</taxon>
    </lineage>
</organism>
<keyword evidence="2" id="KW-1185">Reference proteome</keyword>
<dbReference type="Proteomes" id="UP001305606">
    <property type="component" value="Chromosome"/>
</dbReference>
<dbReference type="EMBL" id="CP117522">
    <property type="protein sequence ID" value="WNF00669.1"/>
    <property type="molecule type" value="Genomic_DNA"/>
</dbReference>
<name>A0ABY9VAL2_9ACTN</name>
<dbReference type="RefSeq" id="WP_311039024.1">
    <property type="nucleotide sequence ID" value="NZ_CP117522.1"/>
</dbReference>
<sequence>MPGLYAAGEATGGPFHGDCPGDAAPMRAAVFGRAAGRTAAAEAR</sequence>
<accession>A0ABY9VAL2</accession>
<gene>
    <name evidence="1" type="ORF">PS467_37750</name>
</gene>
<evidence type="ECO:0000313" key="1">
    <source>
        <dbReference type="EMBL" id="WNF00669.1"/>
    </source>
</evidence>
<dbReference type="InterPro" id="IPR036188">
    <property type="entry name" value="FAD/NAD-bd_sf"/>
</dbReference>
<evidence type="ECO:0000313" key="2">
    <source>
        <dbReference type="Proteomes" id="UP001305606"/>
    </source>
</evidence>
<proteinExistence type="predicted"/>
<dbReference type="Gene3D" id="3.50.50.60">
    <property type="entry name" value="FAD/NAD(P)-binding domain"/>
    <property type="match status" value="1"/>
</dbReference>
<reference evidence="1 2" key="1">
    <citation type="submission" date="2023-02" db="EMBL/GenBank/DDBJ databases">
        <title>Streptomyces sp. SCA4-21 with antifungal activity against Fusarium oxysporum f. sp. cubense, Streptomyces sp. SCA2-17 with antifungal activity against Fusarium oxysporum f. sp. cubense.</title>
        <authorList>
            <person name="Qi D."/>
        </authorList>
    </citation>
    <scope>NUCLEOTIDE SEQUENCE [LARGE SCALE GENOMIC DNA]</scope>
    <source>
        <strain evidence="1 2">SCA4-21</strain>
    </source>
</reference>